<gene>
    <name evidence="1" type="ORF">LCGC14_2212510</name>
</gene>
<protein>
    <submittedName>
        <fullName evidence="1">Uncharacterized protein</fullName>
    </submittedName>
</protein>
<evidence type="ECO:0000313" key="1">
    <source>
        <dbReference type="EMBL" id="KKL59716.1"/>
    </source>
</evidence>
<organism evidence="1">
    <name type="scientific">marine sediment metagenome</name>
    <dbReference type="NCBI Taxonomy" id="412755"/>
    <lineage>
        <taxon>unclassified sequences</taxon>
        <taxon>metagenomes</taxon>
        <taxon>ecological metagenomes</taxon>
    </lineage>
</organism>
<dbReference type="EMBL" id="LAZR01029392">
    <property type="protein sequence ID" value="KKL59716.1"/>
    <property type="molecule type" value="Genomic_DNA"/>
</dbReference>
<name>A0A0F9E0T8_9ZZZZ</name>
<sequence>MFEAIKEDLRLTLEEERLDEIKLEEREETE</sequence>
<accession>A0A0F9E0T8</accession>
<dbReference type="AlphaFoldDB" id="A0A0F9E0T8"/>
<proteinExistence type="predicted"/>
<comment type="caution">
    <text evidence="1">The sequence shown here is derived from an EMBL/GenBank/DDBJ whole genome shotgun (WGS) entry which is preliminary data.</text>
</comment>
<reference evidence="1" key="1">
    <citation type="journal article" date="2015" name="Nature">
        <title>Complex archaea that bridge the gap between prokaryotes and eukaryotes.</title>
        <authorList>
            <person name="Spang A."/>
            <person name="Saw J.H."/>
            <person name="Jorgensen S.L."/>
            <person name="Zaremba-Niedzwiedzka K."/>
            <person name="Martijn J."/>
            <person name="Lind A.E."/>
            <person name="van Eijk R."/>
            <person name="Schleper C."/>
            <person name="Guy L."/>
            <person name="Ettema T.J."/>
        </authorList>
    </citation>
    <scope>NUCLEOTIDE SEQUENCE</scope>
</reference>